<proteinExistence type="predicted"/>
<dbReference type="PANTHER" id="PTHR35802">
    <property type="entry name" value="PROTEASE SYNTHASE AND SPORULATION PROTEIN PAI 2"/>
    <property type="match status" value="1"/>
</dbReference>
<dbReference type="InterPro" id="IPR007396">
    <property type="entry name" value="TR_PAI2-type"/>
</dbReference>
<organism evidence="1 2">
    <name type="scientific">Niveispirillum cyanobacteriorum</name>
    <dbReference type="NCBI Taxonomy" id="1612173"/>
    <lineage>
        <taxon>Bacteria</taxon>
        <taxon>Pseudomonadati</taxon>
        <taxon>Pseudomonadota</taxon>
        <taxon>Alphaproteobacteria</taxon>
        <taxon>Rhodospirillales</taxon>
        <taxon>Azospirillaceae</taxon>
        <taxon>Niveispirillum</taxon>
    </lineage>
</organism>
<dbReference type="OrthoDB" id="9794948at2"/>
<dbReference type="RefSeq" id="WP_102114445.1">
    <property type="nucleotide sequence ID" value="NZ_BMGN01000010.1"/>
</dbReference>
<sequence length="204" mass="23060">MSTIFETYTAADIRHLIDRHPLAWFMTPDGEEASLLPLVGVYNEEGGLTELIGHFARSNPLNAALARDPRAVILFQGPQSYVSPSQAGRRDWGPTWNYAQLRVWAEVTVEEGLTAPSLDMLAGQVERDKALPWTPSELGPRYDQLIRHIVGFRARVTRTRGKFKLGQDERPDTLRTILASMPETDLADWMRRFNPGRWEEGSDA</sequence>
<name>A0A2K9NIK2_9PROT</name>
<dbReference type="EMBL" id="CP025612">
    <property type="protein sequence ID" value="AUN32918.1"/>
    <property type="molecule type" value="Genomic_DNA"/>
</dbReference>
<evidence type="ECO:0000313" key="2">
    <source>
        <dbReference type="Proteomes" id="UP000234752"/>
    </source>
</evidence>
<dbReference type="Pfam" id="PF04299">
    <property type="entry name" value="FMN_bind_2"/>
    <property type="match status" value="1"/>
</dbReference>
<dbReference type="InterPro" id="IPR012349">
    <property type="entry name" value="Split_barrel_FMN-bd"/>
</dbReference>
<accession>A0A2K9NIK2</accession>
<protein>
    <submittedName>
        <fullName evidence="1">FMN-binding negative transcriptional regulator</fullName>
    </submittedName>
</protein>
<dbReference type="KEGG" id="ncb:C0V82_20305"/>
<dbReference type="SUPFAM" id="SSF50475">
    <property type="entry name" value="FMN-binding split barrel"/>
    <property type="match status" value="1"/>
</dbReference>
<dbReference type="Gene3D" id="2.30.110.10">
    <property type="entry name" value="Electron Transport, Fmn-binding Protein, Chain A"/>
    <property type="match status" value="1"/>
</dbReference>
<dbReference type="Proteomes" id="UP000234752">
    <property type="component" value="Chromosome eg_2"/>
</dbReference>
<gene>
    <name evidence="1" type="ORF">C0V82_20305</name>
</gene>
<keyword evidence="2" id="KW-1185">Reference proteome</keyword>
<evidence type="ECO:0000313" key="1">
    <source>
        <dbReference type="EMBL" id="AUN32918.1"/>
    </source>
</evidence>
<dbReference type="PANTHER" id="PTHR35802:SF1">
    <property type="entry name" value="PROTEASE SYNTHASE AND SPORULATION PROTEIN PAI 2"/>
    <property type="match status" value="1"/>
</dbReference>
<dbReference type="AlphaFoldDB" id="A0A2K9NIK2"/>
<reference evidence="1 2" key="1">
    <citation type="submission" date="2017-12" db="EMBL/GenBank/DDBJ databases">
        <title>Genomes of bacteria within cyanobacterial aggregates.</title>
        <authorList>
            <person name="Cai H."/>
        </authorList>
    </citation>
    <scope>NUCLEOTIDE SEQUENCE [LARGE SCALE GENOMIC DNA]</scope>
    <source>
        <strain evidence="1 2">TH16</strain>
    </source>
</reference>